<comment type="caution">
    <text evidence="2">The sequence shown here is derived from an EMBL/GenBank/DDBJ whole genome shotgun (WGS) entry which is preliminary data.</text>
</comment>
<name>A0ABT8DW47_9BURK</name>
<evidence type="ECO:0000313" key="3">
    <source>
        <dbReference type="Proteomes" id="UP001228044"/>
    </source>
</evidence>
<keyword evidence="3" id="KW-1185">Reference proteome</keyword>
<protein>
    <recommendedName>
        <fullName evidence="4">Cytochrome c domain-containing protein</fullName>
    </recommendedName>
</protein>
<reference evidence="2 3" key="1">
    <citation type="submission" date="2023-06" db="EMBL/GenBank/DDBJ databases">
        <title>Pelomonas sp. PFR6 16S ribosomal RNA gene Genome sequencing and assembly.</title>
        <authorList>
            <person name="Woo H."/>
        </authorList>
    </citation>
    <scope>NUCLEOTIDE SEQUENCE [LARGE SCALE GENOMIC DNA]</scope>
    <source>
        <strain evidence="2 3">PFR6</strain>
    </source>
</reference>
<evidence type="ECO:0000256" key="1">
    <source>
        <dbReference type="SAM" id="MobiDB-lite"/>
    </source>
</evidence>
<evidence type="ECO:0008006" key="4">
    <source>
        <dbReference type="Google" id="ProtNLM"/>
    </source>
</evidence>
<accession>A0ABT8DW47</accession>
<dbReference type="EMBL" id="JAUHHC010000005">
    <property type="protein sequence ID" value="MDN3922526.1"/>
    <property type="molecule type" value="Genomic_DNA"/>
</dbReference>
<gene>
    <name evidence="2" type="ORF">QWJ38_19725</name>
</gene>
<dbReference type="Proteomes" id="UP001228044">
    <property type="component" value="Unassembled WGS sequence"/>
</dbReference>
<feature type="compositionally biased region" description="Basic and acidic residues" evidence="1">
    <location>
        <begin position="570"/>
        <end position="585"/>
    </location>
</feature>
<organism evidence="2 3">
    <name type="scientific">Roseateles violae</name>
    <dbReference type="NCBI Taxonomy" id="3058042"/>
    <lineage>
        <taxon>Bacteria</taxon>
        <taxon>Pseudomonadati</taxon>
        <taxon>Pseudomonadota</taxon>
        <taxon>Betaproteobacteria</taxon>
        <taxon>Burkholderiales</taxon>
        <taxon>Sphaerotilaceae</taxon>
        <taxon>Roseateles</taxon>
    </lineage>
</organism>
<feature type="region of interest" description="Disordered" evidence="1">
    <location>
        <begin position="560"/>
        <end position="596"/>
    </location>
</feature>
<proteinExistence type="predicted"/>
<dbReference type="RefSeq" id="WP_290360827.1">
    <property type="nucleotide sequence ID" value="NZ_JAUHHC010000005.1"/>
</dbReference>
<evidence type="ECO:0000313" key="2">
    <source>
        <dbReference type="EMBL" id="MDN3922526.1"/>
    </source>
</evidence>
<feature type="region of interest" description="Disordered" evidence="1">
    <location>
        <begin position="1"/>
        <end position="30"/>
    </location>
</feature>
<sequence length="596" mass="64287">MYVELASSNLPDGSPQRILNSTNQEVSMDQPRTQLSVKTLLAVATAVSALLAACAMQADRENRPSSGASMAALESPASPAVTVPEAAIVVRDMTGLQDEFSFGQTIGAILRSAMLQDTLANRVALVDTMRGTFNVKDRANPISGLAMVTDQRPREAALVAQALLDANGPDGLIPIGFFNRLDLAPADWSDCGEHRIVYSTKENAPSKRFLLIFEAKLPNPQPERGLQGCQAVAAQWQKIGAATTPTERLALLKALYFQGLPGHAPVVHYLNYGGFLGQVRANLFVSNNPQANPWQLREFRITPIAAATLAFVSAPVQSNPWAQFYSDNKPSSSAEEQQERVRFQEQFRATYMAALRHFDEKASPTLPPEMFNQGLLNCIGAPIAARDNEFQSVSQGNEDNPATVAGAQFRASLPATWQAPAGGRSVSRDEILNRAGVITCGGCHQFSVDKQLGTLNGTAVTFPRPKADPTGNFFFVHISEEKEPASNRQVISNTLRDVFIPHRMRVLTSVLSDKDPGALCAASNTGAANAALVDPFQTAQRRARVAALSEDVLRPQAAGLVNPSATPTESLDKVRNQARTADEVKPGAVMPFRRPH</sequence>